<comment type="caution">
    <text evidence="3">The sequence shown here is derived from an EMBL/GenBank/DDBJ whole genome shotgun (WGS) entry which is preliminary data.</text>
</comment>
<evidence type="ECO:0000256" key="1">
    <source>
        <dbReference type="ARBA" id="ARBA00022448"/>
    </source>
</evidence>
<accession>A0ABN1FQJ6</accession>
<evidence type="ECO:0000313" key="3">
    <source>
        <dbReference type="EMBL" id="GAA0595555.1"/>
    </source>
</evidence>
<sequence length="88" mass="9561">MDVRVVDVKKQFGQFPALNEVSLDIHSGELIALLGPSGSGKTTLLRLIAGLETPSEGTIFLVMKMPRPKRCRSAMLVLCSSIMRFSGI</sequence>
<dbReference type="Proteomes" id="UP001424441">
    <property type="component" value="Unassembled WGS sequence"/>
</dbReference>
<feature type="domain" description="ABC transporter" evidence="2">
    <location>
        <begin position="18"/>
        <end position="65"/>
    </location>
</feature>
<dbReference type="SUPFAM" id="SSF52540">
    <property type="entry name" value="P-loop containing nucleoside triphosphate hydrolases"/>
    <property type="match status" value="1"/>
</dbReference>
<protein>
    <recommendedName>
        <fullName evidence="2">ABC transporter domain-containing protein</fullName>
    </recommendedName>
</protein>
<dbReference type="InterPro" id="IPR027417">
    <property type="entry name" value="P-loop_NTPase"/>
</dbReference>
<dbReference type="Pfam" id="PF00005">
    <property type="entry name" value="ABC_tran"/>
    <property type="match status" value="1"/>
</dbReference>
<gene>
    <name evidence="3" type="ORF">GCM10008943_08340</name>
</gene>
<proteinExistence type="predicted"/>
<dbReference type="InterPro" id="IPR003439">
    <property type="entry name" value="ABC_transporter-like_ATP-bd"/>
</dbReference>
<organism evidence="3 4">
    <name type="scientific">Paenochrobactrum glaciei</name>
    <dbReference type="NCBI Taxonomy" id="486407"/>
    <lineage>
        <taxon>Bacteria</taxon>
        <taxon>Pseudomonadati</taxon>
        <taxon>Pseudomonadota</taxon>
        <taxon>Alphaproteobacteria</taxon>
        <taxon>Hyphomicrobiales</taxon>
        <taxon>Brucellaceae</taxon>
        <taxon>Paenochrobactrum</taxon>
    </lineage>
</organism>
<evidence type="ECO:0000313" key="4">
    <source>
        <dbReference type="Proteomes" id="UP001424441"/>
    </source>
</evidence>
<dbReference type="InterPro" id="IPR050093">
    <property type="entry name" value="ABC_SmlMolc_Importer"/>
</dbReference>
<dbReference type="EMBL" id="BAAADE010000001">
    <property type="protein sequence ID" value="GAA0595555.1"/>
    <property type="molecule type" value="Genomic_DNA"/>
</dbReference>
<dbReference type="Gene3D" id="3.40.50.300">
    <property type="entry name" value="P-loop containing nucleotide triphosphate hydrolases"/>
    <property type="match status" value="1"/>
</dbReference>
<keyword evidence="4" id="KW-1185">Reference proteome</keyword>
<name>A0ABN1FQJ6_9HYPH</name>
<evidence type="ECO:0000259" key="2">
    <source>
        <dbReference type="Pfam" id="PF00005"/>
    </source>
</evidence>
<keyword evidence="1" id="KW-0813">Transport</keyword>
<dbReference type="PANTHER" id="PTHR42781">
    <property type="entry name" value="SPERMIDINE/PUTRESCINE IMPORT ATP-BINDING PROTEIN POTA"/>
    <property type="match status" value="1"/>
</dbReference>
<reference evidence="3 4" key="1">
    <citation type="journal article" date="2019" name="Int. J. Syst. Evol. Microbiol.">
        <title>The Global Catalogue of Microorganisms (GCM) 10K type strain sequencing project: providing services to taxonomists for standard genome sequencing and annotation.</title>
        <authorList>
            <consortium name="The Broad Institute Genomics Platform"/>
            <consortium name="The Broad Institute Genome Sequencing Center for Infectious Disease"/>
            <person name="Wu L."/>
            <person name="Ma J."/>
        </authorList>
    </citation>
    <scope>NUCLEOTIDE SEQUENCE [LARGE SCALE GENOMIC DNA]</scope>
    <source>
        <strain evidence="3 4">JCM 15115</strain>
    </source>
</reference>
<dbReference type="PANTHER" id="PTHR42781:SF4">
    <property type="entry name" value="SPERMIDINE_PUTRESCINE IMPORT ATP-BINDING PROTEIN POTA"/>
    <property type="match status" value="1"/>
</dbReference>